<organism evidence="6 7">
    <name type="scientific">Pelotomaculum schinkii</name>
    <dbReference type="NCBI Taxonomy" id="78350"/>
    <lineage>
        <taxon>Bacteria</taxon>
        <taxon>Bacillati</taxon>
        <taxon>Bacillota</taxon>
        <taxon>Clostridia</taxon>
        <taxon>Eubacteriales</taxon>
        <taxon>Desulfotomaculaceae</taxon>
        <taxon>Pelotomaculum</taxon>
    </lineage>
</organism>
<dbReference type="GO" id="GO:0005524">
    <property type="term" value="F:ATP binding"/>
    <property type="evidence" value="ECO:0007669"/>
    <property type="project" value="UniProtKB-KW"/>
</dbReference>
<dbReference type="GO" id="GO:0003676">
    <property type="term" value="F:nucleic acid binding"/>
    <property type="evidence" value="ECO:0007669"/>
    <property type="project" value="InterPro"/>
</dbReference>
<dbReference type="RefSeq" id="WP_190240123.1">
    <property type="nucleotide sequence ID" value="NZ_QFGA01000001.1"/>
</dbReference>
<reference evidence="6 7" key="1">
    <citation type="journal article" date="2018" name="Environ. Microbiol.">
        <title>Novel energy conservation strategies and behaviour of Pelotomaculum schinkii driving syntrophic propionate catabolism.</title>
        <authorList>
            <person name="Hidalgo-Ahumada C.A.P."/>
            <person name="Nobu M.K."/>
            <person name="Narihiro T."/>
            <person name="Tamaki H."/>
            <person name="Liu W.T."/>
            <person name="Kamagata Y."/>
            <person name="Stams A.J.M."/>
            <person name="Imachi H."/>
            <person name="Sousa D.Z."/>
        </authorList>
    </citation>
    <scope>NUCLEOTIDE SEQUENCE [LARGE SCALE GENOMIC DNA]</scope>
    <source>
        <strain evidence="6 7">HH</strain>
    </source>
</reference>
<dbReference type="SMART" id="SM00491">
    <property type="entry name" value="HELICc2"/>
    <property type="match status" value="1"/>
</dbReference>
<keyword evidence="6" id="KW-0347">Helicase</keyword>
<keyword evidence="7" id="KW-1185">Reference proteome</keyword>
<dbReference type="PANTHER" id="PTHR11472:SF57">
    <property type="entry name" value="ATP-DEPENDENT HELICASE YPVA-RELATED"/>
    <property type="match status" value="1"/>
</dbReference>
<dbReference type="InterPro" id="IPR006555">
    <property type="entry name" value="ATP-dep_Helicase_C"/>
</dbReference>
<evidence type="ECO:0000259" key="5">
    <source>
        <dbReference type="PROSITE" id="PS51193"/>
    </source>
</evidence>
<dbReference type="EC" id="3.6.4.12" evidence="6"/>
<sequence>MCAIFRPKAPFEYHSKDEFPARLAGWIGHVFYDVLPDHGYEIREEQIFTAFQLADAVCRRKVHFAEAGLGTGKTFAYLLTAISYARFTGKPVVIACASTALQEQLVGSGGDIETLSRLLNLDLDVRMAKDPRQYICDERVNRLVNQPLGQPGRALEEVVRWAEVTKRGERSEMPQVSDRVWAQIAWDETESCEVCSSRGFCKLVKAREHYRPARDLIVCDHGIFFEDLWTRDERIADGKLPLLPDYAAVILDEGHKVMLPAAMRAGQQVVKEDIDSMLSLLEQIQGARTSLVSITFAMRSATAKFFKTLYEAASQDEGTDRLAVQVGDELLEAAGALRRALDVLYVELQYEQELHLESLSTAQLQAFEARIERTTAALARFYRNRGQEAIVWVDRVDRSFWVVPRDLSRLLRTRLFAKKIPVVFSSATLSAGGDFSYFARTLGLEEPSGSSVDSSFDFEKQVLIYLPRRLPPGDEATWFPLALKRLVSLLKLSGGRALVLTSAPSDVRKLRKGLKEYQLPFELLWEDRAERGYLVRRFREEVSSVLVGSGFWEGIDVPGAALSLLVVWRLPFPPRDPLIEARRHEAIEKGLNPLTAVDYPEMGLRLKQGCGRLIRKSDDRGVIAVLEPVQGTPWEQVVREALPAGAGVVGRLSDLCGFLKK</sequence>
<evidence type="ECO:0000256" key="4">
    <source>
        <dbReference type="ARBA" id="ARBA00038058"/>
    </source>
</evidence>
<comment type="caution">
    <text evidence="6">The sequence shown here is derived from an EMBL/GenBank/DDBJ whole genome shotgun (WGS) entry which is preliminary data.</text>
</comment>
<feature type="domain" description="Helicase ATP-binding" evidence="5">
    <location>
        <begin position="32"/>
        <end position="298"/>
    </location>
</feature>
<dbReference type="AlphaFoldDB" id="A0A4Y7RHS7"/>
<dbReference type="Gene3D" id="3.40.50.300">
    <property type="entry name" value="P-loop containing nucleotide triphosphate hydrolases"/>
    <property type="match status" value="2"/>
</dbReference>
<name>A0A4Y7RHS7_9FIRM</name>
<dbReference type="GO" id="GO:0016818">
    <property type="term" value="F:hydrolase activity, acting on acid anhydrides, in phosphorus-containing anhydrides"/>
    <property type="evidence" value="ECO:0007669"/>
    <property type="project" value="InterPro"/>
</dbReference>
<keyword evidence="2 6" id="KW-0378">Hydrolase</keyword>
<keyword evidence="1" id="KW-0547">Nucleotide-binding</keyword>
<dbReference type="PROSITE" id="PS51193">
    <property type="entry name" value="HELICASE_ATP_BIND_2"/>
    <property type="match status" value="1"/>
</dbReference>
<comment type="similarity">
    <text evidence="4">Belongs to the helicase family. DinG subfamily.</text>
</comment>
<accession>A0A4Y7RHS7</accession>
<gene>
    <name evidence="6" type="primary">dinG</name>
    <name evidence="6" type="ORF">Psch_02119</name>
</gene>
<dbReference type="InterPro" id="IPR045028">
    <property type="entry name" value="DinG/Rad3-like"/>
</dbReference>
<proteinExistence type="inferred from homology"/>
<dbReference type="InterPro" id="IPR027417">
    <property type="entry name" value="P-loop_NTPase"/>
</dbReference>
<keyword evidence="3" id="KW-0067">ATP-binding</keyword>
<evidence type="ECO:0000256" key="1">
    <source>
        <dbReference type="ARBA" id="ARBA00022741"/>
    </source>
</evidence>
<dbReference type="SUPFAM" id="SSF52540">
    <property type="entry name" value="P-loop containing nucleoside triphosphate hydrolases"/>
    <property type="match status" value="1"/>
</dbReference>
<dbReference type="GO" id="GO:0003678">
    <property type="term" value="F:DNA helicase activity"/>
    <property type="evidence" value="ECO:0007669"/>
    <property type="project" value="UniProtKB-EC"/>
</dbReference>
<dbReference type="GO" id="GO:0006139">
    <property type="term" value="P:nucleobase-containing compound metabolic process"/>
    <property type="evidence" value="ECO:0007669"/>
    <property type="project" value="InterPro"/>
</dbReference>
<evidence type="ECO:0000313" key="6">
    <source>
        <dbReference type="EMBL" id="TEB08555.1"/>
    </source>
</evidence>
<protein>
    <submittedName>
        <fullName evidence="6">Putative ATP-dependent helicase DinG</fullName>
        <ecNumber evidence="6">3.6.4.12</ecNumber>
    </submittedName>
</protein>
<dbReference type="InterPro" id="IPR014013">
    <property type="entry name" value="Helic_SF1/SF2_ATP-bd_DinG/Rad3"/>
</dbReference>
<evidence type="ECO:0000313" key="7">
    <source>
        <dbReference type="Proteomes" id="UP000298324"/>
    </source>
</evidence>
<dbReference type="Proteomes" id="UP000298324">
    <property type="component" value="Unassembled WGS sequence"/>
</dbReference>
<evidence type="ECO:0000256" key="2">
    <source>
        <dbReference type="ARBA" id="ARBA00022801"/>
    </source>
</evidence>
<evidence type="ECO:0000256" key="3">
    <source>
        <dbReference type="ARBA" id="ARBA00022840"/>
    </source>
</evidence>
<dbReference type="EMBL" id="QFGA01000001">
    <property type="protein sequence ID" value="TEB08555.1"/>
    <property type="molecule type" value="Genomic_DNA"/>
</dbReference>
<dbReference type="PANTHER" id="PTHR11472">
    <property type="entry name" value="DNA REPAIR DEAD HELICASE RAD3/XP-D SUBFAMILY MEMBER"/>
    <property type="match status" value="1"/>
</dbReference>
<dbReference type="Pfam" id="PF13307">
    <property type="entry name" value="Helicase_C_2"/>
    <property type="match status" value="1"/>
</dbReference>